<protein>
    <submittedName>
        <fullName evidence="1">Uncharacterized protein</fullName>
    </submittedName>
</protein>
<gene>
    <name evidence="1" type="ORF">Asru_0489_03</name>
</gene>
<dbReference type="EMBL" id="BANB01000489">
    <property type="protein sequence ID" value="GAN77869.1"/>
    <property type="molecule type" value="Genomic_DNA"/>
</dbReference>
<comment type="caution">
    <text evidence="1">The sequence shown here is derived from an EMBL/GenBank/DDBJ whole genome shotgun (WGS) entry which is preliminary data.</text>
</comment>
<proteinExistence type="predicted"/>
<dbReference type="Proteomes" id="UP000032680">
    <property type="component" value="Unassembled WGS sequence"/>
</dbReference>
<name>A0A0D6PAH0_9PROT</name>
<dbReference type="OrthoDB" id="67448at2"/>
<evidence type="ECO:0000313" key="1">
    <source>
        <dbReference type="EMBL" id="GAN77869.1"/>
    </source>
</evidence>
<dbReference type="RefSeq" id="WP_148360604.1">
    <property type="nucleotide sequence ID" value="NZ_BANB01000489.1"/>
</dbReference>
<keyword evidence="2" id="KW-1185">Reference proteome</keyword>
<accession>A0A0D6PAH0</accession>
<reference evidence="1 2" key="1">
    <citation type="submission" date="2012-11" db="EMBL/GenBank/DDBJ databases">
        <title>Whole genome sequence of Acidisphaera rubrifaciens HS-AP3.</title>
        <authorList>
            <person name="Azuma Y."/>
            <person name="Higashiura N."/>
            <person name="Hirakawa H."/>
            <person name="Matsushita K."/>
        </authorList>
    </citation>
    <scope>NUCLEOTIDE SEQUENCE [LARGE SCALE GENOMIC DNA]</scope>
    <source>
        <strain evidence="1 2">HS-AP3</strain>
    </source>
</reference>
<sequence length="152" mass="16731">MKIVLPLDQASVPEIEFEHSAILIIVNKTMDAASSVYEAVRCAWKLNPKRAGACDLVMAVYQRIVIGVFIAERWIPATVASFPTMKTDVPRRWGFVGREAPAEIGNIYLMRRVPDAMRPKGAANPIMYSQLGGKQLLPVTPRPSLPSGRRGG</sequence>
<organism evidence="1 2">
    <name type="scientific">Acidisphaera rubrifaciens HS-AP3</name>
    <dbReference type="NCBI Taxonomy" id="1231350"/>
    <lineage>
        <taxon>Bacteria</taxon>
        <taxon>Pseudomonadati</taxon>
        <taxon>Pseudomonadota</taxon>
        <taxon>Alphaproteobacteria</taxon>
        <taxon>Acetobacterales</taxon>
        <taxon>Acetobacteraceae</taxon>
        <taxon>Acidisphaera</taxon>
    </lineage>
</organism>
<evidence type="ECO:0000313" key="2">
    <source>
        <dbReference type="Proteomes" id="UP000032680"/>
    </source>
</evidence>
<dbReference type="AlphaFoldDB" id="A0A0D6PAH0"/>